<name>A0ACC2XC39_9TREE</name>
<evidence type="ECO:0000313" key="2">
    <source>
        <dbReference type="Proteomes" id="UP001234202"/>
    </source>
</evidence>
<dbReference type="Proteomes" id="UP001234202">
    <property type="component" value="Unassembled WGS sequence"/>
</dbReference>
<organism evidence="1 2">
    <name type="scientific">Naganishia onofrii</name>
    <dbReference type="NCBI Taxonomy" id="1851511"/>
    <lineage>
        <taxon>Eukaryota</taxon>
        <taxon>Fungi</taxon>
        <taxon>Dikarya</taxon>
        <taxon>Basidiomycota</taxon>
        <taxon>Agaricomycotina</taxon>
        <taxon>Tremellomycetes</taxon>
        <taxon>Filobasidiales</taxon>
        <taxon>Filobasidiaceae</taxon>
        <taxon>Naganishia</taxon>
    </lineage>
</organism>
<evidence type="ECO:0000313" key="1">
    <source>
        <dbReference type="EMBL" id="KAJ9121190.1"/>
    </source>
</evidence>
<sequence>MDRKPRLSIKTSASKTTLLDRTLSCATTPTDSTDSDQFDTVASPSSDTASSTRSSTTPNPRHSFESRSAHTTRSPRTNMTAYSKRVSSTQCIPQSNKNALIETGIGIGIRDAEVGGMLEGVQSGSLAEPRADRWRARSEAVDRERRGNDPWKTIPILLSHR</sequence>
<dbReference type="EMBL" id="JASBWV010000018">
    <property type="protein sequence ID" value="KAJ9121190.1"/>
    <property type="molecule type" value="Genomic_DNA"/>
</dbReference>
<accession>A0ACC2XC39</accession>
<proteinExistence type="predicted"/>
<reference evidence="1" key="1">
    <citation type="submission" date="2023-04" db="EMBL/GenBank/DDBJ databases">
        <title>Draft Genome sequencing of Naganishia species isolated from polar environments using Oxford Nanopore Technology.</title>
        <authorList>
            <person name="Leo P."/>
            <person name="Venkateswaran K."/>
        </authorList>
    </citation>
    <scope>NUCLEOTIDE SEQUENCE</scope>
    <source>
        <strain evidence="1">DBVPG 5303</strain>
    </source>
</reference>
<gene>
    <name evidence="1" type="ORF">QFC24_004864</name>
</gene>
<protein>
    <submittedName>
        <fullName evidence="1">Uncharacterized protein</fullName>
    </submittedName>
</protein>
<keyword evidence="2" id="KW-1185">Reference proteome</keyword>
<comment type="caution">
    <text evidence="1">The sequence shown here is derived from an EMBL/GenBank/DDBJ whole genome shotgun (WGS) entry which is preliminary data.</text>
</comment>